<keyword evidence="4" id="KW-0798">TonB box</keyword>
<comment type="caution">
    <text evidence="8">The sequence shown here is derived from an EMBL/GenBank/DDBJ whole genome shotgun (WGS) entry which is preliminary data.</text>
</comment>
<dbReference type="InterPro" id="IPR010104">
    <property type="entry name" value="TonB_rcpt_bac"/>
</dbReference>
<evidence type="ECO:0000256" key="2">
    <source>
        <dbReference type="ARBA" id="ARBA00023136"/>
    </source>
</evidence>
<evidence type="ECO:0000313" key="8">
    <source>
        <dbReference type="EMBL" id="MDR6533611.1"/>
    </source>
</evidence>
<evidence type="ECO:0000256" key="4">
    <source>
        <dbReference type="RuleBase" id="RU003357"/>
    </source>
</evidence>
<keyword evidence="2 4" id="KW-0472">Membrane</keyword>
<dbReference type="Proteomes" id="UP001262754">
    <property type="component" value="Unassembled WGS sequence"/>
</dbReference>
<dbReference type="InterPro" id="IPR012910">
    <property type="entry name" value="Plug_dom"/>
</dbReference>
<dbReference type="PANTHER" id="PTHR40980">
    <property type="entry name" value="PLUG DOMAIN-CONTAINING PROTEIN"/>
    <property type="match status" value="1"/>
</dbReference>
<evidence type="ECO:0000259" key="7">
    <source>
        <dbReference type="Pfam" id="PF07715"/>
    </source>
</evidence>
<dbReference type="SUPFAM" id="SSF56935">
    <property type="entry name" value="Porins"/>
    <property type="match status" value="1"/>
</dbReference>
<reference evidence="8 9" key="1">
    <citation type="submission" date="2023-07" db="EMBL/GenBank/DDBJ databases">
        <title>Sorghum-associated microbial communities from plants grown in Nebraska, USA.</title>
        <authorList>
            <person name="Schachtman D."/>
        </authorList>
    </citation>
    <scope>NUCLEOTIDE SEQUENCE [LARGE SCALE GENOMIC DNA]</scope>
    <source>
        <strain evidence="8 9">DS2154</strain>
    </source>
</reference>
<dbReference type="InterPro" id="IPR036942">
    <property type="entry name" value="Beta-barrel_TonB_sf"/>
</dbReference>
<evidence type="ECO:0000256" key="1">
    <source>
        <dbReference type="ARBA" id="ARBA00004442"/>
    </source>
</evidence>
<feature type="chain" id="PRO_5046864680" evidence="5">
    <location>
        <begin position="36"/>
        <end position="904"/>
    </location>
</feature>
<comment type="subcellular location">
    <subcellularLocation>
        <location evidence="1 4">Cell outer membrane</location>
    </subcellularLocation>
</comment>
<dbReference type="NCBIfam" id="TIGR01782">
    <property type="entry name" value="TonB-Xanth-Caul"/>
    <property type="match status" value="1"/>
</dbReference>
<keyword evidence="5" id="KW-0732">Signal</keyword>
<keyword evidence="9" id="KW-1185">Reference proteome</keyword>
<dbReference type="Gene3D" id="2.40.170.20">
    <property type="entry name" value="TonB-dependent receptor, beta-barrel domain"/>
    <property type="match status" value="1"/>
</dbReference>
<sequence length="904" mass="98694">MTTGIQKPMRSAVHRALLISAASAMTLLAAAPALAQTAATKDDQTVEEIVVTGQRQAAQSAQQIKKNNDLVVDSIVAEDVGKLPDNNVADALARVTGIQVRRDSGEANSVLIRGLPNLVTLLNGREVFTTTGRYIALADIPANMLQRVDVYKSAAADQIEGGIAGSIDVRTRRPFDFAGAQFNAFGHGVYSDKAKAWNPDFGATASNRWETSAGEFGALLGVSFVDRDYHEERAFNVRSDDHTGSFGPAHPLPAGVTSINGPFVMGYIPIAGERKRKAANFALQWRPDDTSELYLEGFVTDYKNVFELDFLVGLPWLGDGNLSATVFPGTNQLKTLTNHNVFTIMSTQANDQHSNTNQFSAGGYKELGSFKLSTDLSVTNSFFRYENPIMDTSTIVPLVQVDTSHDGTAQLNYNSPGYDITNPAAYTIENWFDNYGKQTGTSVDWRADVVYTAPSDEFIREISAGFRYADRSAESNQSYGGAAYPFTHTSVSTLPGLNGVSEKMASGGPDYVTTQWYTPSASYLLNNTDKVRAQTALLYDRNATSAALFALRNDPVTGKRRIDPGMFFSDVEKTYAGYVQSKIGGDLGGVPWSGVVGLRLVRTEQTLGGNNVDTASPILAYTPTSKKNSSVDLLPSANLKFNLRPDLIGRISLGRTVTRPDFAQLNPGVSLSTVASNTTFLSGSGGNPNLKPVTSDSLDTSLEWYFAADGFLTLAYFHRNIDGYVETTSANEVINGTTYIMTRPSNSGKDKLDGVELGYQQFYDFLPGPLSGLGLQANLTFMDGSMENAVTGVKTDFRGLSKWSYNVAVLYEKGPISGRLAYNWRQHFLDTPNFENSGFDLIADNTAQMDGSLSYKVGDKLTLTLEGVNLLDTEFKDYFTDKHLYPRDTRRYDRQVLIGFRWKM</sequence>
<dbReference type="InterPro" id="IPR000531">
    <property type="entry name" value="Beta-barrel_TonB"/>
</dbReference>
<dbReference type="Pfam" id="PF00593">
    <property type="entry name" value="TonB_dep_Rec_b-barrel"/>
    <property type="match status" value="1"/>
</dbReference>
<dbReference type="EMBL" id="JAVDRL010000013">
    <property type="protein sequence ID" value="MDR6533611.1"/>
    <property type="molecule type" value="Genomic_DNA"/>
</dbReference>
<organism evidence="8 9">
    <name type="scientific">Caulobacter rhizosphaerae</name>
    <dbReference type="NCBI Taxonomy" id="2010972"/>
    <lineage>
        <taxon>Bacteria</taxon>
        <taxon>Pseudomonadati</taxon>
        <taxon>Pseudomonadota</taxon>
        <taxon>Alphaproteobacteria</taxon>
        <taxon>Caulobacterales</taxon>
        <taxon>Caulobacteraceae</taxon>
        <taxon>Caulobacter</taxon>
    </lineage>
</organism>
<feature type="domain" description="TonB-dependent receptor plug" evidence="7">
    <location>
        <begin position="71"/>
        <end position="165"/>
    </location>
</feature>
<feature type="domain" description="TonB-dependent receptor-like beta-barrel" evidence="6">
    <location>
        <begin position="406"/>
        <end position="870"/>
    </location>
</feature>
<gene>
    <name evidence="8" type="ORF">J2800_004377</name>
</gene>
<dbReference type="PANTHER" id="PTHR40980:SF4">
    <property type="entry name" value="TONB-DEPENDENT RECEPTOR-LIKE BETA-BARREL DOMAIN-CONTAINING PROTEIN"/>
    <property type="match status" value="1"/>
</dbReference>
<comment type="similarity">
    <text evidence="4">Belongs to the TonB-dependent receptor family.</text>
</comment>
<dbReference type="RefSeq" id="WP_310034530.1">
    <property type="nucleotide sequence ID" value="NZ_JAVDRL010000013.1"/>
</dbReference>
<dbReference type="Pfam" id="PF07715">
    <property type="entry name" value="Plug"/>
    <property type="match status" value="1"/>
</dbReference>
<evidence type="ECO:0000313" key="9">
    <source>
        <dbReference type="Proteomes" id="UP001262754"/>
    </source>
</evidence>
<evidence type="ECO:0000259" key="6">
    <source>
        <dbReference type="Pfam" id="PF00593"/>
    </source>
</evidence>
<keyword evidence="8" id="KW-0675">Receptor</keyword>
<dbReference type="InterPro" id="IPR037066">
    <property type="entry name" value="Plug_dom_sf"/>
</dbReference>
<keyword evidence="3" id="KW-0998">Cell outer membrane</keyword>
<name>A0ABU1N6T3_9CAUL</name>
<accession>A0ABU1N6T3</accession>
<evidence type="ECO:0000256" key="3">
    <source>
        <dbReference type="ARBA" id="ARBA00023237"/>
    </source>
</evidence>
<dbReference type="Gene3D" id="2.170.130.10">
    <property type="entry name" value="TonB-dependent receptor, plug domain"/>
    <property type="match status" value="1"/>
</dbReference>
<protein>
    <submittedName>
        <fullName evidence="8">TonB-dependent receptor</fullName>
    </submittedName>
</protein>
<evidence type="ECO:0000256" key="5">
    <source>
        <dbReference type="SAM" id="SignalP"/>
    </source>
</evidence>
<proteinExistence type="inferred from homology"/>
<feature type="signal peptide" evidence="5">
    <location>
        <begin position="1"/>
        <end position="35"/>
    </location>
</feature>